<dbReference type="InParanoid" id="A0A3A9J4V1"/>
<organism evidence="1 4">
    <name type="scientific">Teichococcus wenyumeiae</name>
    <dbReference type="NCBI Taxonomy" id="2478470"/>
    <lineage>
        <taxon>Bacteria</taxon>
        <taxon>Pseudomonadati</taxon>
        <taxon>Pseudomonadota</taxon>
        <taxon>Alphaproteobacteria</taxon>
        <taxon>Acetobacterales</taxon>
        <taxon>Roseomonadaceae</taxon>
        <taxon>Roseomonas</taxon>
    </lineage>
</organism>
<name>A0A3A9J4V1_9PROT</name>
<evidence type="ECO:0000313" key="4">
    <source>
        <dbReference type="Proteomes" id="UP000278036"/>
    </source>
</evidence>
<protein>
    <submittedName>
        <fullName evidence="1">Alpha/beta hydrolase</fullName>
    </submittedName>
</protein>
<dbReference type="Proteomes" id="UP000274097">
    <property type="component" value="Unassembled WGS sequence"/>
</dbReference>
<evidence type="ECO:0000313" key="3">
    <source>
        <dbReference type="Proteomes" id="UP000274097"/>
    </source>
</evidence>
<keyword evidence="3" id="KW-1185">Reference proteome</keyword>
<dbReference type="RefSeq" id="WP_120640820.1">
    <property type="nucleotide sequence ID" value="NZ_RAQU01000263.1"/>
</dbReference>
<comment type="caution">
    <text evidence="1">The sequence shown here is derived from an EMBL/GenBank/DDBJ whole genome shotgun (WGS) entry which is preliminary data.</text>
</comment>
<reference evidence="1 4" key="1">
    <citation type="submission" date="2018-09" db="EMBL/GenBank/DDBJ databases">
        <title>Roseomonas sp. nov., isolated from feces of Tibetan antelopes in the Qinghai-Tibet plateau, China.</title>
        <authorList>
            <person name="Tian Z."/>
        </authorList>
    </citation>
    <scope>NUCLEOTIDE SEQUENCE [LARGE SCALE GENOMIC DNA]</scope>
    <source>
        <strain evidence="2 3">Z23</strain>
        <strain evidence="1 4">Z24</strain>
    </source>
</reference>
<dbReference type="EMBL" id="RFLX01000004">
    <property type="protein sequence ID" value="RMI25716.1"/>
    <property type="molecule type" value="Genomic_DNA"/>
</dbReference>
<gene>
    <name evidence="1" type="ORF">D6Z83_24755</name>
    <name evidence="2" type="ORF">EBE87_08420</name>
</gene>
<sequence length="265" mass="27441">MTILPTSGQPLGSRVSATRLPTPALWFRLLAQDSAALRQARPGQLDLPYASAEWCRWDLFPAADPNRPCLILLHGAESPDREWRGGSPRECSALAEGLRAHGWAAALPGRGLAPAVTPSRIVHETHKALGWLAAQGPRHGIAGPLVVAGWGAGAHLAALALDHPHVVAGMGICGAYELDADGADATELEVAVLSPLHLPVVRKPFVLAHEGAEAAAASAAFHAARQAGGGSGRLIALPGQGTTRLLDELRAPDGALCRAVLELAG</sequence>
<dbReference type="OrthoDB" id="9771666at2"/>
<dbReference type="AlphaFoldDB" id="A0A3A9J4V1"/>
<evidence type="ECO:0000313" key="1">
    <source>
        <dbReference type="EMBL" id="RKK01482.1"/>
    </source>
</evidence>
<dbReference type="Proteomes" id="UP000278036">
    <property type="component" value="Unassembled WGS sequence"/>
</dbReference>
<dbReference type="GO" id="GO:0016787">
    <property type="term" value="F:hydrolase activity"/>
    <property type="evidence" value="ECO:0007669"/>
    <property type="project" value="UniProtKB-KW"/>
</dbReference>
<dbReference type="EMBL" id="RAQU01000263">
    <property type="protein sequence ID" value="RKK01482.1"/>
    <property type="molecule type" value="Genomic_DNA"/>
</dbReference>
<keyword evidence="1" id="KW-0378">Hydrolase</keyword>
<dbReference type="SUPFAM" id="SSF53474">
    <property type="entry name" value="alpha/beta-Hydrolases"/>
    <property type="match status" value="1"/>
</dbReference>
<dbReference type="InterPro" id="IPR029058">
    <property type="entry name" value="AB_hydrolase_fold"/>
</dbReference>
<accession>A0A3A9J4V1</accession>
<dbReference type="Gene3D" id="3.40.50.1820">
    <property type="entry name" value="alpha/beta hydrolase"/>
    <property type="match status" value="1"/>
</dbReference>
<proteinExistence type="predicted"/>
<evidence type="ECO:0000313" key="2">
    <source>
        <dbReference type="EMBL" id="RMI25716.1"/>
    </source>
</evidence>